<dbReference type="eggNOG" id="ENOG502QT03">
    <property type="taxonomic scope" value="Eukaryota"/>
</dbReference>
<dbReference type="InterPro" id="IPR022757">
    <property type="entry name" value="Gsf2"/>
</dbReference>
<dbReference type="FunCoup" id="Q753D5">
    <property type="interactions" value="142"/>
</dbReference>
<keyword evidence="1" id="KW-1133">Transmembrane helix</keyword>
<dbReference type="OrthoDB" id="4076669at2759"/>
<dbReference type="InParanoid" id="Q753D5"/>
<feature type="transmembrane region" description="Helical" evidence="1">
    <location>
        <begin position="182"/>
        <end position="203"/>
    </location>
</feature>
<dbReference type="STRING" id="284811.Q753D5"/>
<dbReference type="Pfam" id="PF11055">
    <property type="entry name" value="Gsf2"/>
    <property type="match status" value="1"/>
</dbReference>
<dbReference type="AlphaFoldDB" id="Q753D5"/>
<name>Q753D5_EREGS</name>
<evidence type="ECO:0000313" key="2">
    <source>
        <dbReference type="EMBL" id="AAS53752.1"/>
    </source>
</evidence>
<dbReference type="KEGG" id="ago:AGOS_AFR381C"/>
<feature type="transmembrane region" description="Helical" evidence="1">
    <location>
        <begin position="112"/>
        <end position="129"/>
    </location>
</feature>
<accession>Q753D5</accession>
<proteinExistence type="predicted"/>
<keyword evidence="1" id="KW-0812">Transmembrane</keyword>
<organism evidence="2 3">
    <name type="scientific">Eremothecium gossypii (strain ATCC 10895 / CBS 109.51 / FGSC 9923 / NRRL Y-1056)</name>
    <name type="common">Yeast</name>
    <name type="synonym">Ashbya gossypii</name>
    <dbReference type="NCBI Taxonomy" id="284811"/>
    <lineage>
        <taxon>Eukaryota</taxon>
        <taxon>Fungi</taxon>
        <taxon>Dikarya</taxon>
        <taxon>Ascomycota</taxon>
        <taxon>Saccharomycotina</taxon>
        <taxon>Saccharomycetes</taxon>
        <taxon>Saccharomycetales</taxon>
        <taxon>Saccharomycetaceae</taxon>
        <taxon>Eremothecium</taxon>
    </lineage>
</organism>
<gene>
    <name evidence="2" type="ORF">AGOS_AFR381C</name>
</gene>
<dbReference type="Proteomes" id="UP000000591">
    <property type="component" value="Chromosome VI"/>
</dbReference>
<evidence type="ECO:0000256" key="1">
    <source>
        <dbReference type="SAM" id="Phobius"/>
    </source>
</evidence>
<reference evidence="3" key="2">
    <citation type="journal article" date="2013" name="G3 (Bethesda)">
        <title>Genomes of Ashbya fungi isolated from insects reveal four mating-type loci, numerous translocations, lack of transposons, and distinct gene duplications.</title>
        <authorList>
            <person name="Dietrich F.S."/>
            <person name="Voegeli S."/>
            <person name="Kuo S."/>
            <person name="Philippsen P."/>
        </authorList>
    </citation>
    <scope>GENOME REANNOTATION</scope>
    <source>
        <strain evidence="3">ATCC 10895 / CBS 109.51 / FGSC 9923 / NRRL Y-1056</strain>
    </source>
</reference>
<reference evidence="2 3" key="1">
    <citation type="journal article" date="2004" name="Science">
        <title>The Ashbya gossypii genome as a tool for mapping the ancient Saccharomyces cerevisiae genome.</title>
        <authorList>
            <person name="Dietrich F.S."/>
            <person name="Voegeli S."/>
            <person name="Brachat S."/>
            <person name="Lerch A."/>
            <person name="Gates K."/>
            <person name="Steiner S."/>
            <person name="Mohr C."/>
            <person name="Pohlmann R."/>
            <person name="Luedi P."/>
            <person name="Choi S."/>
            <person name="Wing R.A."/>
            <person name="Flavier A."/>
            <person name="Gaffney T.D."/>
            <person name="Philippsen P."/>
        </authorList>
    </citation>
    <scope>NUCLEOTIDE SEQUENCE [LARGE SCALE GENOMIC DNA]</scope>
    <source>
        <strain evidence="3">ATCC 10895 / CBS 109.51 / FGSC 9923 / NRRL Y-1056</strain>
    </source>
</reference>
<sequence length="384" mass="44168">MEIYVRLNDDLERDYAFQIEKDDTFESKLMKLFDRKEGLARYMVLRPSVFYKDVPRGLCKSTHPGFLTEQGCLLFDYNANKEQHLQPLELREKKVWEQMWPGQLVVPQYEKSWATILGFAALMLAWLYTDLPDVVSPTPGICFTNQLSRMFMYLAQTHGYPHVAAKLAEEIQVNSTGLLAQWLFFTLHVVKVALIALFFYSGLINPISLNPVKVYSARQAFTAGSNKELAEVLRSFGWIGAKRATYDDYRDTYYQAAIDKAGGTVAAYKSGILKKASDPGVALSAGEGFQTPLENRFRENTFKTMEERRKFVLSEDYFVQLEKDLKNNIEKCNGDVAKVNAEIRRFRKFGFFDAGEELQRLVQLRKEVVPSRESNEDKKEKKTI</sequence>
<dbReference type="OMA" id="IMLAWLY"/>
<evidence type="ECO:0000313" key="3">
    <source>
        <dbReference type="Proteomes" id="UP000000591"/>
    </source>
</evidence>
<keyword evidence="1" id="KW-0472">Membrane</keyword>
<protein>
    <submittedName>
        <fullName evidence="2">AFR381Cp</fullName>
    </submittedName>
</protein>
<dbReference type="RefSeq" id="NP_985928.1">
    <property type="nucleotide sequence ID" value="NM_211283.1"/>
</dbReference>
<keyword evidence="3" id="KW-1185">Reference proteome</keyword>
<dbReference type="GeneID" id="4622199"/>
<dbReference type="EMBL" id="AE016819">
    <property type="protein sequence ID" value="AAS53752.1"/>
    <property type="molecule type" value="Genomic_DNA"/>
</dbReference>
<dbReference type="HOGENOM" id="CLU_719597_0_0_1"/>